<evidence type="ECO:0000256" key="1">
    <source>
        <dbReference type="SAM" id="SignalP"/>
    </source>
</evidence>
<keyword evidence="3" id="KW-1185">Reference proteome</keyword>
<accession>A0A0R3R5L1</accession>
<proteinExistence type="predicted"/>
<gene>
    <name evidence="2" type="ORF">BTMF_LOCUS13297</name>
</gene>
<dbReference type="AlphaFoldDB" id="A0A0R3R5L1"/>
<evidence type="ECO:0000313" key="3">
    <source>
        <dbReference type="Proteomes" id="UP000280834"/>
    </source>
</evidence>
<feature type="chain" id="PRO_5043131036" evidence="1">
    <location>
        <begin position="20"/>
        <end position="54"/>
    </location>
</feature>
<feature type="signal peptide" evidence="1">
    <location>
        <begin position="1"/>
        <end position="19"/>
    </location>
</feature>
<dbReference type="EMBL" id="UZAG01019963">
    <property type="protein sequence ID" value="VDO45375.1"/>
    <property type="molecule type" value="Genomic_DNA"/>
</dbReference>
<keyword evidence="1" id="KW-0732">Signal</keyword>
<dbReference type="Proteomes" id="UP000280834">
    <property type="component" value="Unassembled WGS sequence"/>
</dbReference>
<dbReference type="WBParaSite" id="BTMF_0001530101-mRNA-1">
    <property type="protein sequence ID" value="BTMF_0001530101-mRNA-1"/>
    <property type="gene ID" value="BTMF_0001530101"/>
</dbReference>
<sequence length="54" mass="6363">MTMLMMMVMTMMMMMMRNGTLKLRQISSNILIDGGMNWTRIINVKHWADAIVRI</sequence>
<name>A0A0R3R5L1_9BILA</name>
<reference evidence="4" key="1">
    <citation type="submission" date="2017-02" db="UniProtKB">
        <authorList>
            <consortium name="WormBaseParasite"/>
        </authorList>
    </citation>
    <scope>IDENTIFICATION</scope>
</reference>
<evidence type="ECO:0000313" key="4">
    <source>
        <dbReference type="WBParaSite" id="BTMF_0001530101-mRNA-1"/>
    </source>
</evidence>
<reference evidence="2 3" key="2">
    <citation type="submission" date="2018-11" db="EMBL/GenBank/DDBJ databases">
        <authorList>
            <consortium name="Pathogen Informatics"/>
        </authorList>
    </citation>
    <scope>NUCLEOTIDE SEQUENCE [LARGE SCALE GENOMIC DNA]</scope>
</reference>
<evidence type="ECO:0000313" key="2">
    <source>
        <dbReference type="EMBL" id="VDO45375.1"/>
    </source>
</evidence>
<organism evidence="4">
    <name type="scientific">Brugia timori</name>
    <dbReference type="NCBI Taxonomy" id="42155"/>
    <lineage>
        <taxon>Eukaryota</taxon>
        <taxon>Metazoa</taxon>
        <taxon>Ecdysozoa</taxon>
        <taxon>Nematoda</taxon>
        <taxon>Chromadorea</taxon>
        <taxon>Rhabditida</taxon>
        <taxon>Spirurina</taxon>
        <taxon>Spiruromorpha</taxon>
        <taxon>Filarioidea</taxon>
        <taxon>Onchocercidae</taxon>
        <taxon>Brugia</taxon>
    </lineage>
</organism>
<protein>
    <submittedName>
        <fullName evidence="4">Secreted protein</fullName>
    </submittedName>
</protein>